<evidence type="ECO:0000313" key="1">
    <source>
        <dbReference type="EMBL" id="JAP10343.1"/>
    </source>
</evidence>
<proteinExistence type="predicted"/>
<dbReference type="EMBL" id="GEDG01033282">
    <property type="protein sequence ID" value="JAP10343.1"/>
    <property type="molecule type" value="Transcribed_RNA"/>
</dbReference>
<accession>A0A0V0GRR4</accession>
<protein>
    <submittedName>
        <fullName evidence="1">Putative ovule protein</fullName>
    </submittedName>
</protein>
<feature type="non-terminal residue" evidence="1">
    <location>
        <position position="1"/>
    </location>
</feature>
<organism evidence="1">
    <name type="scientific">Solanum chacoense</name>
    <name type="common">Chaco potato</name>
    <dbReference type="NCBI Taxonomy" id="4108"/>
    <lineage>
        <taxon>Eukaryota</taxon>
        <taxon>Viridiplantae</taxon>
        <taxon>Streptophyta</taxon>
        <taxon>Embryophyta</taxon>
        <taxon>Tracheophyta</taxon>
        <taxon>Spermatophyta</taxon>
        <taxon>Magnoliopsida</taxon>
        <taxon>eudicotyledons</taxon>
        <taxon>Gunneridae</taxon>
        <taxon>Pentapetalae</taxon>
        <taxon>asterids</taxon>
        <taxon>lamiids</taxon>
        <taxon>Solanales</taxon>
        <taxon>Solanaceae</taxon>
        <taxon>Solanoideae</taxon>
        <taxon>Solaneae</taxon>
        <taxon>Solanum</taxon>
    </lineage>
</organism>
<name>A0A0V0GRR4_SOLCH</name>
<sequence>VLFSSIEEKEDDLLNSLINQGIFVTAEIVILFSGSATRSFEISFLASGENQGGNSYSPLKTFRYIFIKFSCLNGRNPAKRTYKITPQDQISDLAPSYPFFLKTSGAT</sequence>
<reference evidence="1" key="1">
    <citation type="submission" date="2015-12" db="EMBL/GenBank/DDBJ databases">
        <title>Gene expression during late stages of embryo sac development: a critical building block for successful pollen-pistil interactions.</title>
        <authorList>
            <person name="Liu Y."/>
            <person name="Joly V."/>
            <person name="Sabar M."/>
            <person name="Matton D.P."/>
        </authorList>
    </citation>
    <scope>NUCLEOTIDE SEQUENCE</scope>
</reference>
<dbReference type="AlphaFoldDB" id="A0A0V0GRR4"/>